<dbReference type="Pfam" id="PF02436">
    <property type="entry name" value="PYC_OADA"/>
    <property type="match status" value="1"/>
</dbReference>
<dbReference type="RefSeq" id="WP_088661050.1">
    <property type="nucleotide sequence ID" value="NZ_UHJL01000002.1"/>
</dbReference>
<dbReference type="InterPro" id="IPR013785">
    <property type="entry name" value="Aldolase_TIM"/>
</dbReference>
<feature type="domain" description="Pyruvate carboxyltransferase" evidence="1">
    <location>
        <begin position="4"/>
        <end position="276"/>
    </location>
</feature>
<dbReference type="Pfam" id="PF00682">
    <property type="entry name" value="HMGL-like"/>
    <property type="match status" value="1"/>
</dbReference>
<dbReference type="Gene3D" id="3.20.20.70">
    <property type="entry name" value="Aldolase class I"/>
    <property type="match status" value="1"/>
</dbReference>
<evidence type="ECO:0000313" key="2">
    <source>
        <dbReference type="EMBL" id="SUQ24111.1"/>
    </source>
</evidence>
<gene>
    <name evidence="2" type="ORF">SAMN05661053_1504</name>
</gene>
<dbReference type="GO" id="GO:0004736">
    <property type="term" value="F:pyruvate carboxylase activity"/>
    <property type="evidence" value="ECO:0007669"/>
    <property type="project" value="TreeGrafter"/>
</dbReference>
<organism evidence="2 3">
    <name type="scientific">Fibrobacter succinogenes</name>
    <name type="common">Bacteroides succinogenes</name>
    <dbReference type="NCBI Taxonomy" id="833"/>
    <lineage>
        <taxon>Bacteria</taxon>
        <taxon>Pseudomonadati</taxon>
        <taxon>Fibrobacterota</taxon>
        <taxon>Fibrobacteria</taxon>
        <taxon>Fibrobacterales</taxon>
        <taxon>Fibrobacteraceae</taxon>
        <taxon>Fibrobacter</taxon>
    </lineage>
</organism>
<dbReference type="InterPro" id="IPR003379">
    <property type="entry name" value="Carboxylase_cons_dom"/>
</dbReference>
<dbReference type="GO" id="GO:0005737">
    <property type="term" value="C:cytoplasm"/>
    <property type="evidence" value="ECO:0007669"/>
    <property type="project" value="TreeGrafter"/>
</dbReference>
<proteinExistence type="predicted"/>
<dbReference type="GO" id="GO:0006094">
    <property type="term" value="P:gluconeogenesis"/>
    <property type="evidence" value="ECO:0007669"/>
    <property type="project" value="TreeGrafter"/>
</dbReference>
<dbReference type="PROSITE" id="PS50991">
    <property type="entry name" value="PYR_CT"/>
    <property type="match status" value="1"/>
</dbReference>
<evidence type="ECO:0000313" key="3">
    <source>
        <dbReference type="Proteomes" id="UP000255423"/>
    </source>
</evidence>
<reference evidence="2 3" key="1">
    <citation type="submission" date="2017-08" db="EMBL/GenBank/DDBJ databases">
        <authorList>
            <person name="de Groot N.N."/>
        </authorList>
    </citation>
    <scope>NUCLEOTIDE SEQUENCE [LARGE SCALE GENOMIC DNA]</scope>
    <source>
        <strain evidence="2 3">HM2</strain>
    </source>
</reference>
<dbReference type="CDD" id="cd07937">
    <property type="entry name" value="DRE_TIM_PC_TC_5S"/>
    <property type="match status" value="1"/>
</dbReference>
<dbReference type="EMBL" id="UHJL01000002">
    <property type="protein sequence ID" value="SUQ24111.1"/>
    <property type="molecule type" value="Genomic_DNA"/>
</dbReference>
<keyword evidence="2" id="KW-0670">Pyruvate</keyword>
<sequence length="525" mass="57778">MKKILFQDTSFRDGFQSIFGARVFMKDFMPAVEAAVKAGITHFEAGGGARFQALYQNCGEDAFDMMDEFRRVVGPKIRLQTLARGINVVALAPQPRDMIKLHADMFKKHGMTRIRNFDALNDVNNLIYSGKCITDAGLEHEVVVTMMELPPGCDLNAAHNPEFYERILRNILDAGVPFASVCFKDASGTTNPTKVYETFKRARKLLGDKVELRIHSHDTCGTGVAQYKAAIEGGADGVDLGRKPLSGGTAQPDLFSMFHALKGTEYKLALGEDSIVDDHIPELMEANNVAVECLKDYNFPPEARQITTDVIFSPMPGGALTANTLMMRETKTFHLFPKVIENMSECVRRGGFASSVTPVSQFYFQQAYMNTLNQAAGRGTWFKMTEGYGKMLLGYQGKTPCEPDPELVKIAADQFGMKPFKEAYPGIQCAEEILEPGIPKAKKLLEENGLPVNDETIFITGCLQTKAGNKGIEFLKGNRHIGVPKKDPNAAPAVDTKNMKAGAASTYRIALGNQSWDVQVQTLSK</sequence>
<evidence type="ECO:0000259" key="1">
    <source>
        <dbReference type="PROSITE" id="PS50991"/>
    </source>
</evidence>
<dbReference type="SUPFAM" id="SSF89000">
    <property type="entry name" value="post-HMGL domain-like"/>
    <property type="match status" value="1"/>
</dbReference>
<name>A0A380S6I2_FIBSU</name>
<dbReference type="InterPro" id="IPR055268">
    <property type="entry name" value="PCB-like"/>
</dbReference>
<dbReference type="PANTHER" id="PTHR43778">
    <property type="entry name" value="PYRUVATE CARBOXYLASE"/>
    <property type="match status" value="1"/>
</dbReference>
<protein>
    <submittedName>
        <fullName evidence="2">Pyruvate carboxylase subunit B</fullName>
    </submittedName>
</protein>
<dbReference type="Proteomes" id="UP000255423">
    <property type="component" value="Unassembled WGS sequence"/>
</dbReference>
<accession>A0A380S6I2</accession>
<dbReference type="SUPFAM" id="SSF51569">
    <property type="entry name" value="Aldolase"/>
    <property type="match status" value="1"/>
</dbReference>
<dbReference type="PANTHER" id="PTHR43778:SF2">
    <property type="entry name" value="PYRUVATE CARBOXYLASE, MITOCHONDRIAL"/>
    <property type="match status" value="1"/>
</dbReference>
<dbReference type="AlphaFoldDB" id="A0A380S6I2"/>
<dbReference type="InterPro" id="IPR000891">
    <property type="entry name" value="PYR_CT"/>
</dbReference>